<dbReference type="Proteomes" id="UP000887575">
    <property type="component" value="Unassembled WGS sequence"/>
</dbReference>
<sequence length="448" mass="50450">MSQTTPTKKSADPGGTQLDSPFKRARLEDDEPRASQSSEYRIDSVGDGLSARFPNDFHPYSTQSTIIKAIIEAAQKRERLLIESPTGSGKTMSLIIGALEALNGNGTSVENKPERLIFCSRTHSQLQQTISEMRRAGFLLKDFRHTILASRKNYCTNSKVATSTGLNTKCRALVNHKQSIKVDGADCKKFCPMWENFQKAKEKPNYPSQHEGSGLKTQKKTFREEFVDTKVANQLWNVEDLKTALSDKMKNYQFDLEDSPFYSRNCTVLLAPDPDGPKCPYYASRQMIDDAQIVFAPYNYVMNPTIRKISFGSMGLRRALLVIDEAHNIENLCREEASFGITDLSILETLETIDKADERLAIALRGLEAPFNANLKNVRRALNDLKTYATNFLKWLIAKGKQKFGETRQPSNLTDYKLILCDLQDSQELNLCGILLSSIDLADFQVKD</sequence>
<dbReference type="SUPFAM" id="SSF52540">
    <property type="entry name" value="P-loop containing nucleoside triphosphate hydrolases"/>
    <property type="match status" value="1"/>
</dbReference>
<dbReference type="InterPro" id="IPR027417">
    <property type="entry name" value="P-loop_NTPase"/>
</dbReference>
<protein>
    <recommendedName>
        <fullName evidence="5">Helicase ATP-binding domain-containing protein</fullName>
    </recommendedName>
</protein>
<dbReference type="GO" id="GO:0005524">
    <property type="term" value="F:ATP binding"/>
    <property type="evidence" value="ECO:0007669"/>
    <property type="project" value="UniProtKB-KW"/>
</dbReference>
<dbReference type="SMART" id="SM00488">
    <property type="entry name" value="DEXDc2"/>
    <property type="match status" value="1"/>
</dbReference>
<evidence type="ECO:0000313" key="6">
    <source>
        <dbReference type="Proteomes" id="UP000887575"/>
    </source>
</evidence>
<keyword evidence="1" id="KW-0547">Nucleotide-binding</keyword>
<dbReference type="InterPro" id="IPR010614">
    <property type="entry name" value="RAD3-like_helicase_DEAD"/>
</dbReference>
<dbReference type="GO" id="GO:0003677">
    <property type="term" value="F:DNA binding"/>
    <property type="evidence" value="ECO:0007669"/>
    <property type="project" value="InterPro"/>
</dbReference>
<evidence type="ECO:0000256" key="3">
    <source>
        <dbReference type="ARBA" id="ARBA00022840"/>
    </source>
</evidence>
<name>A0AAF3F165_9BILA</name>
<dbReference type="InterPro" id="IPR045028">
    <property type="entry name" value="DinG/Rad3-like"/>
</dbReference>
<keyword evidence="2" id="KW-0378">Hydrolase</keyword>
<dbReference type="InterPro" id="IPR014013">
    <property type="entry name" value="Helic_SF1/SF2_ATP-bd_DinG/Rad3"/>
</dbReference>
<dbReference type="GO" id="GO:0003678">
    <property type="term" value="F:DNA helicase activity"/>
    <property type="evidence" value="ECO:0007669"/>
    <property type="project" value="InterPro"/>
</dbReference>
<dbReference type="WBParaSite" id="MBELARI_LOCUS196">
    <property type="protein sequence ID" value="MBELARI_LOCUS196"/>
    <property type="gene ID" value="MBELARI_LOCUS196"/>
</dbReference>
<dbReference type="SMART" id="SM00487">
    <property type="entry name" value="DEXDc"/>
    <property type="match status" value="1"/>
</dbReference>
<dbReference type="Pfam" id="PF06733">
    <property type="entry name" value="DEAD_2"/>
    <property type="match status" value="1"/>
</dbReference>
<evidence type="ECO:0000313" key="7">
    <source>
        <dbReference type="WBParaSite" id="MBELARI_LOCUS196"/>
    </source>
</evidence>
<accession>A0AAF3F165</accession>
<proteinExistence type="predicted"/>
<dbReference type="GO" id="GO:0016818">
    <property type="term" value="F:hydrolase activity, acting on acid anhydrides, in phosphorus-containing anhydrides"/>
    <property type="evidence" value="ECO:0007669"/>
    <property type="project" value="InterPro"/>
</dbReference>
<dbReference type="PANTHER" id="PTHR11472:SF34">
    <property type="entry name" value="REGULATOR OF TELOMERE ELONGATION HELICASE 1"/>
    <property type="match status" value="1"/>
</dbReference>
<evidence type="ECO:0000256" key="1">
    <source>
        <dbReference type="ARBA" id="ARBA00022741"/>
    </source>
</evidence>
<dbReference type="Gene3D" id="3.40.50.300">
    <property type="entry name" value="P-loop containing nucleotide triphosphate hydrolases"/>
    <property type="match status" value="1"/>
</dbReference>
<evidence type="ECO:0000256" key="4">
    <source>
        <dbReference type="SAM" id="MobiDB-lite"/>
    </source>
</evidence>
<evidence type="ECO:0000259" key="5">
    <source>
        <dbReference type="PROSITE" id="PS51193"/>
    </source>
</evidence>
<feature type="domain" description="Helicase ATP-binding" evidence="5">
    <location>
        <begin position="49"/>
        <end position="391"/>
    </location>
</feature>
<keyword evidence="6" id="KW-1185">Reference proteome</keyword>
<organism evidence="6 7">
    <name type="scientific">Mesorhabditis belari</name>
    <dbReference type="NCBI Taxonomy" id="2138241"/>
    <lineage>
        <taxon>Eukaryota</taxon>
        <taxon>Metazoa</taxon>
        <taxon>Ecdysozoa</taxon>
        <taxon>Nematoda</taxon>
        <taxon>Chromadorea</taxon>
        <taxon>Rhabditida</taxon>
        <taxon>Rhabditina</taxon>
        <taxon>Rhabditomorpha</taxon>
        <taxon>Rhabditoidea</taxon>
        <taxon>Rhabditidae</taxon>
        <taxon>Mesorhabditinae</taxon>
        <taxon>Mesorhabditis</taxon>
    </lineage>
</organism>
<dbReference type="AlphaFoldDB" id="A0AAF3F165"/>
<dbReference type="PROSITE" id="PS51193">
    <property type="entry name" value="HELICASE_ATP_BIND_2"/>
    <property type="match status" value="1"/>
</dbReference>
<evidence type="ECO:0000256" key="2">
    <source>
        <dbReference type="ARBA" id="ARBA00022801"/>
    </source>
</evidence>
<reference evidence="7" key="1">
    <citation type="submission" date="2024-02" db="UniProtKB">
        <authorList>
            <consortium name="WormBaseParasite"/>
        </authorList>
    </citation>
    <scope>IDENTIFICATION</scope>
</reference>
<dbReference type="InterPro" id="IPR006554">
    <property type="entry name" value="Helicase-like_DEXD_c2"/>
</dbReference>
<dbReference type="PANTHER" id="PTHR11472">
    <property type="entry name" value="DNA REPAIR DEAD HELICASE RAD3/XP-D SUBFAMILY MEMBER"/>
    <property type="match status" value="1"/>
</dbReference>
<dbReference type="InterPro" id="IPR014001">
    <property type="entry name" value="Helicase_ATP-bd"/>
</dbReference>
<keyword evidence="3" id="KW-0067">ATP-binding</keyword>
<feature type="region of interest" description="Disordered" evidence="4">
    <location>
        <begin position="1"/>
        <end position="41"/>
    </location>
</feature>